<organism evidence="2 3">
    <name type="scientific">Microbacterium aquimaris</name>
    <dbReference type="NCBI Taxonomy" id="459816"/>
    <lineage>
        <taxon>Bacteria</taxon>
        <taxon>Bacillati</taxon>
        <taxon>Actinomycetota</taxon>
        <taxon>Actinomycetes</taxon>
        <taxon>Micrococcales</taxon>
        <taxon>Microbacteriaceae</taxon>
        <taxon>Microbacterium</taxon>
    </lineage>
</organism>
<dbReference type="Proteomes" id="UP001291912">
    <property type="component" value="Unassembled WGS sequence"/>
</dbReference>
<dbReference type="PROSITE" id="PS51273">
    <property type="entry name" value="GATASE_TYPE_1"/>
    <property type="match status" value="1"/>
</dbReference>
<dbReference type="SUPFAM" id="SSF52317">
    <property type="entry name" value="Class I glutamine amidotransferase-like"/>
    <property type="match status" value="1"/>
</dbReference>
<dbReference type="InterPro" id="IPR044992">
    <property type="entry name" value="ChyE-like"/>
</dbReference>
<dbReference type="InterPro" id="IPR029062">
    <property type="entry name" value="Class_I_gatase-like"/>
</dbReference>
<evidence type="ECO:0000259" key="1">
    <source>
        <dbReference type="Pfam" id="PF00117"/>
    </source>
</evidence>
<sequence>MSDARILYVCARPQRVAADAEFASFRRAMGLSELDELDLVRTPLDPGRIRGYTGVVVGGSPFNVTDPEATKTDVQRRVEADLERLASACAGGGPVGLFTCYSIGVVTRMLGGTVSRAYPEDTGPAEVQMTDAGLADPLFAGLPDTFTALTAHKEGTEALPPGAVQLATNAPCPVQAYRVGERVYTTQFHPEPTPADFTARMVVYRNDGYFDAGDFDAVADRVLTATVDAPLTMLRNFASRVAV</sequence>
<dbReference type="PANTHER" id="PTHR42695:SF5">
    <property type="entry name" value="GLUTAMINE AMIDOTRANSFERASE YLR126C-RELATED"/>
    <property type="match status" value="1"/>
</dbReference>
<evidence type="ECO:0000313" key="2">
    <source>
        <dbReference type="EMBL" id="MDZ8160323.1"/>
    </source>
</evidence>
<proteinExistence type="predicted"/>
<dbReference type="EMBL" id="JAWJYN010000001">
    <property type="protein sequence ID" value="MDZ8160323.1"/>
    <property type="molecule type" value="Genomic_DNA"/>
</dbReference>
<accession>A0ABU5N2L7</accession>
<comment type="caution">
    <text evidence="2">The sequence shown here is derived from an EMBL/GenBank/DDBJ whole genome shotgun (WGS) entry which is preliminary data.</text>
</comment>
<dbReference type="InterPro" id="IPR017926">
    <property type="entry name" value="GATASE"/>
</dbReference>
<dbReference type="Pfam" id="PF00117">
    <property type="entry name" value="GATase"/>
    <property type="match status" value="1"/>
</dbReference>
<evidence type="ECO:0000313" key="3">
    <source>
        <dbReference type="Proteomes" id="UP001291912"/>
    </source>
</evidence>
<reference evidence="2 3" key="1">
    <citation type="submission" date="2023-10" db="EMBL/GenBank/DDBJ databases">
        <title>Microbacterium xanthum sp. nov., isolated from seaweed.</title>
        <authorList>
            <person name="Lee S.D."/>
        </authorList>
    </citation>
    <scope>NUCLEOTIDE SEQUENCE [LARGE SCALE GENOMIC DNA]</scope>
    <source>
        <strain evidence="2 3">KCTC 19124</strain>
    </source>
</reference>
<gene>
    <name evidence="2" type="ORF">R2Q92_00630</name>
</gene>
<dbReference type="PANTHER" id="PTHR42695">
    <property type="entry name" value="GLUTAMINE AMIDOTRANSFERASE YLR126C-RELATED"/>
    <property type="match status" value="1"/>
</dbReference>
<dbReference type="CDD" id="cd01741">
    <property type="entry name" value="GATase1_1"/>
    <property type="match status" value="1"/>
</dbReference>
<feature type="domain" description="Glutamine amidotransferase" evidence="1">
    <location>
        <begin position="52"/>
        <end position="200"/>
    </location>
</feature>
<protein>
    <submittedName>
        <fullName evidence="2">GMP synthase</fullName>
    </submittedName>
</protein>
<dbReference type="RefSeq" id="WP_194423059.1">
    <property type="nucleotide sequence ID" value="NZ_BAAAPT010000001.1"/>
</dbReference>
<dbReference type="Gene3D" id="3.40.50.880">
    <property type="match status" value="1"/>
</dbReference>
<name>A0ABU5N2L7_9MICO</name>
<keyword evidence="3" id="KW-1185">Reference proteome</keyword>